<dbReference type="Proteomes" id="UP001501265">
    <property type="component" value="Unassembled WGS sequence"/>
</dbReference>
<reference evidence="3" key="1">
    <citation type="journal article" date="2019" name="Int. J. Syst. Evol. Microbiol.">
        <title>The Global Catalogue of Microorganisms (GCM) 10K type strain sequencing project: providing services to taxonomists for standard genome sequencing and annotation.</title>
        <authorList>
            <consortium name="The Broad Institute Genomics Platform"/>
            <consortium name="The Broad Institute Genome Sequencing Center for Infectious Disease"/>
            <person name="Wu L."/>
            <person name="Ma J."/>
        </authorList>
    </citation>
    <scope>NUCLEOTIDE SEQUENCE [LARGE SCALE GENOMIC DNA]</scope>
    <source>
        <strain evidence="3">JCM 18081</strain>
    </source>
</reference>
<gene>
    <name evidence="2" type="ORF">GCM10023220_22480</name>
</gene>
<evidence type="ECO:0000313" key="2">
    <source>
        <dbReference type="EMBL" id="GAA4795542.1"/>
    </source>
</evidence>
<dbReference type="EMBL" id="BAABIG010000022">
    <property type="protein sequence ID" value="GAA4795542.1"/>
    <property type="molecule type" value="Genomic_DNA"/>
</dbReference>
<sequence>MSGSTPAVSMVPTSRRRARGTLAASRRRWSDHQMLMLHQPPGRGSTYRYVLPDAASRKRGADVTPPIRRMRPWCDRCMKGRSVPKGDLPVVRNLVDLPYGAGGASAMMSPP</sequence>
<proteinExistence type="predicted"/>
<evidence type="ECO:0000256" key="1">
    <source>
        <dbReference type="SAM" id="MobiDB-lite"/>
    </source>
</evidence>
<evidence type="ECO:0000313" key="3">
    <source>
        <dbReference type="Proteomes" id="UP001501265"/>
    </source>
</evidence>
<name>A0ABP9BHW9_9ACTN</name>
<feature type="compositionally biased region" description="Basic residues" evidence="1">
    <location>
        <begin position="14"/>
        <end position="27"/>
    </location>
</feature>
<evidence type="ECO:0008006" key="4">
    <source>
        <dbReference type="Google" id="ProtNLM"/>
    </source>
</evidence>
<accession>A0ABP9BHW9</accession>
<organism evidence="2 3">
    <name type="scientific">Streptomyces ziwulingensis</name>
    <dbReference type="NCBI Taxonomy" id="1045501"/>
    <lineage>
        <taxon>Bacteria</taxon>
        <taxon>Bacillati</taxon>
        <taxon>Actinomycetota</taxon>
        <taxon>Actinomycetes</taxon>
        <taxon>Kitasatosporales</taxon>
        <taxon>Streptomycetaceae</taxon>
        <taxon>Streptomyces</taxon>
    </lineage>
</organism>
<protein>
    <recommendedName>
        <fullName evidence="4">Integrase</fullName>
    </recommendedName>
</protein>
<feature type="region of interest" description="Disordered" evidence="1">
    <location>
        <begin position="1"/>
        <end position="27"/>
    </location>
</feature>
<keyword evidence="3" id="KW-1185">Reference proteome</keyword>
<comment type="caution">
    <text evidence="2">The sequence shown here is derived from an EMBL/GenBank/DDBJ whole genome shotgun (WGS) entry which is preliminary data.</text>
</comment>